<protein>
    <recommendedName>
        <fullName evidence="3">N-acetyltransferase domain-containing protein</fullName>
    </recommendedName>
</protein>
<organism evidence="1 2">
    <name type="scientific">Leptospirillum ferrodiazotrophum</name>
    <dbReference type="NCBI Taxonomy" id="412449"/>
    <lineage>
        <taxon>Bacteria</taxon>
        <taxon>Pseudomonadati</taxon>
        <taxon>Nitrospirota</taxon>
        <taxon>Nitrospiria</taxon>
        <taxon>Nitrospirales</taxon>
        <taxon>Nitrospiraceae</taxon>
        <taxon>Leptospirillum</taxon>
    </lineage>
</organism>
<evidence type="ECO:0000313" key="2">
    <source>
        <dbReference type="Proteomes" id="UP000009374"/>
    </source>
</evidence>
<accession>C6HYT7</accession>
<evidence type="ECO:0008006" key="3">
    <source>
        <dbReference type="Google" id="ProtNLM"/>
    </source>
</evidence>
<dbReference type="AlphaFoldDB" id="C6HYT7"/>
<proteinExistence type="predicted"/>
<sequence>MRPIRPEDEAAVRALVSSFVDLRRRVARDSLERAMASDMAGAFDRAMDPRWRGSIEGWLLEGRGELLAAGWYGRSASGRVLSGFLEARRIDLSNAGAPMMRKILEAGGEGGDRVEWVNIGGGSGIGGVERAKRGRPHDRVLSLFRLLPA</sequence>
<keyword evidence="2" id="KW-1185">Reference proteome</keyword>
<evidence type="ECO:0000313" key="1">
    <source>
        <dbReference type="EMBL" id="EES52372.1"/>
    </source>
</evidence>
<reference evidence="1 2" key="1">
    <citation type="journal article" date="2009" name="Appl. Environ. Microbiol.">
        <title>Community genomic and proteomic analyses of chemoautotrophic iron-oxidizing "Leptospirillum rubarum" (Group II) and "Leptospirillum ferrodiazotrophum" (Group III) bacteria in acid mine drainage biofilms.</title>
        <authorList>
            <person name="Goltsman D.S."/>
            <person name="Denef V.J."/>
            <person name="Singer S.W."/>
            <person name="VerBerkmoes N.C."/>
            <person name="Lefsrud M."/>
            <person name="Mueller R.S."/>
            <person name="Dick G.J."/>
            <person name="Sun C.L."/>
            <person name="Wheeler K.E."/>
            <person name="Zemla A."/>
            <person name="Baker B.J."/>
            <person name="Hauser L."/>
            <person name="Land M."/>
            <person name="Shah M.B."/>
            <person name="Thelen M.P."/>
            <person name="Hettich R.L."/>
            <person name="Banfield J.F."/>
        </authorList>
    </citation>
    <scope>NUCLEOTIDE SEQUENCE [LARGE SCALE GENOMIC DNA]</scope>
</reference>
<name>C6HYT7_9BACT</name>
<gene>
    <name evidence="1" type="ORF">UBAL3_94240170</name>
</gene>
<dbReference type="Proteomes" id="UP000009374">
    <property type="component" value="Unassembled WGS sequence"/>
</dbReference>
<dbReference type="EMBL" id="GG693878">
    <property type="protein sequence ID" value="EES52372.1"/>
    <property type="molecule type" value="Genomic_DNA"/>
</dbReference>